<organism evidence="1 2">
    <name type="scientific">Roseibium aquae</name>
    <dbReference type="NCBI Taxonomy" id="1323746"/>
    <lineage>
        <taxon>Bacteria</taxon>
        <taxon>Pseudomonadati</taxon>
        <taxon>Pseudomonadota</taxon>
        <taxon>Alphaproteobacteria</taxon>
        <taxon>Hyphomicrobiales</taxon>
        <taxon>Stappiaceae</taxon>
        <taxon>Roseibium</taxon>
    </lineage>
</organism>
<reference evidence="1" key="1">
    <citation type="journal article" date="2014" name="Int. J. Syst. Evol. Microbiol.">
        <title>Complete genome sequence of Corynebacterium casei LMG S-19264T (=DSM 44701T), isolated from a smear-ripened cheese.</title>
        <authorList>
            <consortium name="US DOE Joint Genome Institute (JGI-PGF)"/>
            <person name="Walter F."/>
            <person name="Albersmeier A."/>
            <person name="Kalinowski J."/>
            <person name="Ruckert C."/>
        </authorList>
    </citation>
    <scope>NUCLEOTIDE SEQUENCE</scope>
    <source>
        <strain evidence="1">CGMCC 1.12426</strain>
    </source>
</reference>
<proteinExistence type="predicted"/>
<dbReference type="EMBL" id="BMFA01000008">
    <property type="protein sequence ID" value="GGB55296.1"/>
    <property type="molecule type" value="Genomic_DNA"/>
</dbReference>
<dbReference type="OrthoDB" id="7870769at2"/>
<dbReference type="Proteomes" id="UP000605148">
    <property type="component" value="Unassembled WGS sequence"/>
</dbReference>
<gene>
    <name evidence="1" type="ORF">GCM10011316_29200</name>
</gene>
<reference evidence="1" key="2">
    <citation type="submission" date="2020-09" db="EMBL/GenBank/DDBJ databases">
        <authorList>
            <person name="Sun Q."/>
            <person name="Zhou Y."/>
        </authorList>
    </citation>
    <scope>NUCLEOTIDE SEQUENCE</scope>
    <source>
        <strain evidence="1">CGMCC 1.12426</strain>
    </source>
</reference>
<dbReference type="RefSeq" id="WP_150497742.1">
    <property type="nucleotide sequence ID" value="NZ_BMFA01000008.1"/>
</dbReference>
<protein>
    <submittedName>
        <fullName evidence="1">Uncharacterized protein</fullName>
    </submittedName>
</protein>
<name>A0A916X329_9HYPH</name>
<keyword evidence="2" id="KW-1185">Reference proteome</keyword>
<dbReference type="AlphaFoldDB" id="A0A916X329"/>
<sequence length="85" mass="9353">MLSDDITNLCRTLFVKAQDFEASDPMHGYLLRIAGRVATYRDQIRQLEQAVVPGHARGMTVIDLSGDTVVPFPKARLPRPDGGVS</sequence>
<accession>A0A916X329</accession>
<evidence type="ECO:0000313" key="2">
    <source>
        <dbReference type="Proteomes" id="UP000605148"/>
    </source>
</evidence>
<comment type="caution">
    <text evidence="1">The sequence shown here is derived from an EMBL/GenBank/DDBJ whole genome shotgun (WGS) entry which is preliminary data.</text>
</comment>
<evidence type="ECO:0000313" key="1">
    <source>
        <dbReference type="EMBL" id="GGB55296.1"/>
    </source>
</evidence>